<dbReference type="InterPro" id="IPR050495">
    <property type="entry name" value="ATG22/LtaA_families"/>
</dbReference>
<dbReference type="SUPFAM" id="SSF103473">
    <property type="entry name" value="MFS general substrate transporter"/>
    <property type="match status" value="1"/>
</dbReference>
<feature type="transmembrane region" description="Helical" evidence="6">
    <location>
        <begin position="64"/>
        <end position="82"/>
    </location>
</feature>
<feature type="transmembrane region" description="Helical" evidence="6">
    <location>
        <begin position="125"/>
        <end position="147"/>
    </location>
</feature>
<dbReference type="AlphaFoldDB" id="A0A170QCH3"/>
<dbReference type="InterPro" id="IPR036259">
    <property type="entry name" value="MFS_trans_sf"/>
</dbReference>
<sequence>MFLLAYWFYIDGVDTIVKMSVDYGTSLGFSASSLITALLLVQFIAFPATLGYHWFASKIGIKKAVFVAILGYAFITIFGVFMTEQWHFYTLAVFIACFQGGIQALSRSMYSRIIPKEKAAEFYGFYNMLGKFAAIVGPILMGYVGLVTGNPRLGILSLIILFFIGGFILMKVDLDEGERIAKEYLSKE</sequence>
<accession>A0A170QCH3</accession>
<comment type="subcellular location">
    <subcellularLocation>
        <location evidence="1">Endomembrane system</location>
        <topology evidence="1">Multi-pass membrane protein</topology>
    </subcellularLocation>
</comment>
<evidence type="ECO:0000256" key="6">
    <source>
        <dbReference type="SAM" id="Phobius"/>
    </source>
</evidence>
<feature type="transmembrane region" description="Helical" evidence="6">
    <location>
        <begin position="153"/>
        <end position="172"/>
    </location>
</feature>
<evidence type="ECO:0000256" key="3">
    <source>
        <dbReference type="ARBA" id="ARBA00022692"/>
    </source>
</evidence>
<evidence type="ECO:0000256" key="2">
    <source>
        <dbReference type="ARBA" id="ARBA00022448"/>
    </source>
</evidence>
<dbReference type="GO" id="GO:0012505">
    <property type="term" value="C:endomembrane system"/>
    <property type="evidence" value="ECO:0007669"/>
    <property type="project" value="UniProtKB-SubCell"/>
</dbReference>
<organism evidence="7">
    <name type="scientific">hydrothermal vent metagenome</name>
    <dbReference type="NCBI Taxonomy" id="652676"/>
    <lineage>
        <taxon>unclassified sequences</taxon>
        <taxon>metagenomes</taxon>
        <taxon>ecological metagenomes</taxon>
    </lineage>
</organism>
<protein>
    <submittedName>
        <fullName evidence="7">MDR-type permease</fullName>
    </submittedName>
</protein>
<name>A0A170QCH3_9ZZZZ</name>
<feature type="transmembrane region" description="Helical" evidence="6">
    <location>
        <begin position="88"/>
        <end position="105"/>
    </location>
</feature>
<keyword evidence="2" id="KW-0813">Transport</keyword>
<evidence type="ECO:0000256" key="5">
    <source>
        <dbReference type="ARBA" id="ARBA00023136"/>
    </source>
</evidence>
<evidence type="ECO:0000256" key="1">
    <source>
        <dbReference type="ARBA" id="ARBA00004127"/>
    </source>
</evidence>
<keyword evidence="5 6" id="KW-0472">Membrane</keyword>
<proteinExistence type="predicted"/>
<reference evidence="7" key="1">
    <citation type="submission" date="2015-10" db="EMBL/GenBank/DDBJ databases">
        <authorList>
            <person name="Gilbert D.G."/>
        </authorList>
    </citation>
    <scope>NUCLEOTIDE SEQUENCE</scope>
</reference>
<dbReference type="PANTHER" id="PTHR23519">
    <property type="entry name" value="AUTOPHAGY-RELATED PROTEIN 22"/>
    <property type="match status" value="1"/>
</dbReference>
<dbReference type="InterPro" id="IPR024671">
    <property type="entry name" value="Atg22-like"/>
</dbReference>
<dbReference type="Gene3D" id="1.20.1250.20">
    <property type="entry name" value="MFS general substrate transporter like domains"/>
    <property type="match status" value="1"/>
</dbReference>
<keyword evidence="3 6" id="KW-0812">Transmembrane</keyword>
<evidence type="ECO:0000313" key="7">
    <source>
        <dbReference type="EMBL" id="CUV09131.1"/>
    </source>
</evidence>
<keyword evidence="4 6" id="KW-1133">Transmembrane helix</keyword>
<dbReference type="Pfam" id="PF11700">
    <property type="entry name" value="ATG22"/>
    <property type="match status" value="1"/>
</dbReference>
<feature type="transmembrane region" description="Helical" evidence="6">
    <location>
        <begin position="27"/>
        <end position="52"/>
    </location>
</feature>
<dbReference type="EMBL" id="FAXC01000185">
    <property type="protein sequence ID" value="CUV09131.1"/>
    <property type="molecule type" value="Genomic_DNA"/>
</dbReference>
<gene>
    <name evidence="7" type="ORF">MGWOODY_Mmi2088</name>
</gene>
<dbReference type="PANTHER" id="PTHR23519:SF1">
    <property type="entry name" value="AUTOPHAGY-RELATED PROTEIN 22"/>
    <property type="match status" value="1"/>
</dbReference>
<evidence type="ECO:0000256" key="4">
    <source>
        <dbReference type="ARBA" id="ARBA00022989"/>
    </source>
</evidence>